<accession>A0ABY1IQN9</accession>
<evidence type="ECO:0000256" key="1">
    <source>
        <dbReference type="ARBA" id="ARBA00022505"/>
    </source>
</evidence>
<dbReference type="PANTHER" id="PTHR11908">
    <property type="entry name" value="XANTHINE DEHYDROGENASE"/>
    <property type="match status" value="1"/>
</dbReference>
<dbReference type="Pfam" id="PF20256">
    <property type="entry name" value="MoCoBD_2"/>
    <property type="match status" value="1"/>
</dbReference>
<keyword evidence="2" id="KW-0560">Oxidoreductase</keyword>
<protein>
    <submittedName>
        <fullName evidence="4">Xanthine dehydrogenase YagR molybdenum-binding subunit</fullName>
    </submittedName>
</protein>
<dbReference type="RefSeq" id="WP_060610215.1">
    <property type="nucleotide sequence ID" value="NZ_FQZC01000005.1"/>
</dbReference>
<reference evidence="4 5" key="1">
    <citation type="submission" date="2016-11" db="EMBL/GenBank/DDBJ databases">
        <authorList>
            <person name="Varghese N."/>
            <person name="Submissions S."/>
        </authorList>
    </citation>
    <scope>NUCLEOTIDE SEQUENCE [LARGE SCALE GENOMIC DNA]</scope>
    <source>
        <strain evidence="4 5">DSM 21988</strain>
    </source>
</reference>
<dbReference type="Pfam" id="PF01315">
    <property type="entry name" value="Ald_Xan_dh_C"/>
    <property type="match status" value="1"/>
</dbReference>
<dbReference type="Gene3D" id="3.30.365.10">
    <property type="entry name" value="Aldehyde oxidase/xanthine dehydrogenase, molybdopterin binding domain"/>
    <property type="match status" value="4"/>
</dbReference>
<evidence type="ECO:0000313" key="5">
    <source>
        <dbReference type="Proteomes" id="UP000184290"/>
    </source>
</evidence>
<sequence length="734" mass="77413">MTGPGFAPIARVDAQDKVRGRAIYGTDRALPRMVHAVLATAKIARGSIRSIATDMALAVPGVRLILTHEDIEIVEPAQFILAGQGYGFQSIQPLATRKIGYKGQPVAVVVADTLEAAMQAADALDVIYDTEAFQALIDAASDEDIVAQQGSPLPQEAFGDKIVGDADAAIHSAAVQVDASYVFHAQHQNPIELISTVAHWQGERLVVHEGTQNAGAIQHGLARQFGIDSALVEIISPHAGGGFGQKNSMQSQTFLAAVAARRLGRPVKLVMTREQIFHTASFRPAARHRVRLGATRDGHIVGAVHEVDQQTSRHDLFASSTASITARLHGIANFRGSERLVRTDVQTPGYMRAPFEHSGTFAFETAIDELAYALSSDPVALRLANDATADPLTGRPFTSRFLAQCLTIGAERFGWSRRQMAAGSMSGENGELIGWGVACGAYKAAVAPAIATIEVHADGAVVVSVSGHEMGQGLRTVVANVVSRRLGIEPGRVDLVLGETRGAAPHLTAGSWGTATAIPAVEAAMDALDEEVRRIGAGADGSGIDAVLRRAGMTRISSEARSKAPGQPDAVYERLVTGLPAASGPVFPDFVAMSYIAHFIEVRVERSTRRISIPRVVSVADCGRVVSPVTAASQVRGGVVGGIGGTLMEISEVDPRHGGFLNADLAEYVVPVNADIGDIEVHFVDEPDPTLNTLGAKGLGEVAMTGVGAAIANAIHHATGRRHRSLPIRIEDML</sequence>
<dbReference type="Proteomes" id="UP000184290">
    <property type="component" value="Unassembled WGS sequence"/>
</dbReference>
<dbReference type="InterPro" id="IPR008274">
    <property type="entry name" value="AldOxase/xan_DH_MoCoBD1"/>
</dbReference>
<dbReference type="SUPFAM" id="SSF56003">
    <property type="entry name" value="Molybdenum cofactor-binding domain"/>
    <property type="match status" value="1"/>
</dbReference>
<keyword evidence="1" id="KW-0500">Molybdenum</keyword>
<dbReference type="PANTHER" id="PTHR11908:SF132">
    <property type="entry name" value="ALDEHYDE OXIDASE 1-RELATED"/>
    <property type="match status" value="1"/>
</dbReference>
<dbReference type="SMART" id="SM01008">
    <property type="entry name" value="Ald_Xan_dh_C"/>
    <property type="match status" value="1"/>
</dbReference>
<dbReference type="EMBL" id="FQZC01000005">
    <property type="protein sequence ID" value="SHJ93244.1"/>
    <property type="molecule type" value="Genomic_DNA"/>
</dbReference>
<organism evidence="4 5">
    <name type="scientific">Aureimonas altamirensis DSM 21988</name>
    <dbReference type="NCBI Taxonomy" id="1121026"/>
    <lineage>
        <taxon>Bacteria</taxon>
        <taxon>Pseudomonadati</taxon>
        <taxon>Pseudomonadota</taxon>
        <taxon>Alphaproteobacteria</taxon>
        <taxon>Hyphomicrobiales</taxon>
        <taxon>Aurantimonadaceae</taxon>
        <taxon>Aureimonas</taxon>
    </lineage>
</organism>
<keyword evidence="5" id="KW-1185">Reference proteome</keyword>
<dbReference type="Gene3D" id="3.90.1170.50">
    <property type="entry name" value="Aldehyde oxidase/xanthine dehydrogenase, a/b hammerhead"/>
    <property type="match status" value="1"/>
</dbReference>
<gene>
    <name evidence="4" type="ORF">SAMN02745911_3732</name>
</gene>
<feature type="domain" description="Aldehyde oxidase/xanthine dehydrogenase a/b hammerhead" evidence="3">
    <location>
        <begin position="19"/>
        <end position="132"/>
    </location>
</feature>
<evidence type="ECO:0000259" key="3">
    <source>
        <dbReference type="SMART" id="SM01008"/>
    </source>
</evidence>
<dbReference type="Pfam" id="PF02738">
    <property type="entry name" value="MoCoBD_1"/>
    <property type="match status" value="1"/>
</dbReference>
<evidence type="ECO:0000256" key="2">
    <source>
        <dbReference type="ARBA" id="ARBA00023002"/>
    </source>
</evidence>
<dbReference type="InterPro" id="IPR000674">
    <property type="entry name" value="Ald_Oxase/Xan_DH_a/b"/>
</dbReference>
<dbReference type="SUPFAM" id="SSF54665">
    <property type="entry name" value="CO dehydrogenase molybdoprotein N-domain-like"/>
    <property type="match status" value="1"/>
</dbReference>
<proteinExistence type="predicted"/>
<dbReference type="InterPro" id="IPR016208">
    <property type="entry name" value="Ald_Oxase/xanthine_DH-like"/>
</dbReference>
<dbReference type="InterPro" id="IPR037165">
    <property type="entry name" value="AldOxase/xan_DH_Mopterin-bd_sf"/>
</dbReference>
<dbReference type="InterPro" id="IPR036856">
    <property type="entry name" value="Ald_Oxase/Xan_DH_a/b_sf"/>
</dbReference>
<name>A0ABY1IQN9_9HYPH</name>
<dbReference type="InterPro" id="IPR046867">
    <property type="entry name" value="AldOxase/xan_DH_MoCoBD2"/>
</dbReference>
<evidence type="ECO:0000313" key="4">
    <source>
        <dbReference type="EMBL" id="SHJ93244.1"/>
    </source>
</evidence>
<comment type="caution">
    <text evidence="4">The sequence shown here is derived from an EMBL/GenBank/DDBJ whole genome shotgun (WGS) entry which is preliminary data.</text>
</comment>